<dbReference type="InterPro" id="IPR002514">
    <property type="entry name" value="Transposase_8"/>
</dbReference>
<dbReference type="InterPro" id="IPR009057">
    <property type="entry name" value="Homeodomain-like_sf"/>
</dbReference>
<evidence type="ECO:0000256" key="2">
    <source>
        <dbReference type="SAM" id="Coils"/>
    </source>
</evidence>
<reference evidence="5" key="1">
    <citation type="journal article" date="2019" name="Int. J. Syst. Evol. Microbiol.">
        <title>The Global Catalogue of Microorganisms (GCM) 10K type strain sequencing project: providing services to taxonomists for standard genome sequencing and annotation.</title>
        <authorList>
            <consortium name="The Broad Institute Genomics Platform"/>
            <consortium name="The Broad Institute Genome Sequencing Center for Infectious Disease"/>
            <person name="Wu L."/>
            <person name="Ma J."/>
        </authorList>
    </citation>
    <scope>NUCLEOTIDE SEQUENCE [LARGE SCALE GENOMIC DNA]</scope>
    <source>
        <strain evidence="5">CGMCC 1.16455</strain>
    </source>
</reference>
<dbReference type="Gene3D" id="3.30.420.10">
    <property type="entry name" value="Ribonuclease H-like superfamily/Ribonuclease H"/>
    <property type="match status" value="1"/>
</dbReference>
<dbReference type="InterPro" id="IPR036397">
    <property type="entry name" value="RNaseH_sf"/>
</dbReference>
<organism evidence="4 5">
    <name type="scientific">Brachybacterium tyrofermentans</name>
    <dbReference type="NCBI Taxonomy" id="47848"/>
    <lineage>
        <taxon>Bacteria</taxon>
        <taxon>Bacillati</taxon>
        <taxon>Actinomycetota</taxon>
        <taxon>Actinomycetes</taxon>
        <taxon>Micrococcales</taxon>
        <taxon>Dermabacteraceae</taxon>
        <taxon>Brachybacterium</taxon>
    </lineage>
</organism>
<sequence>MPRPYPPEFRARAIALVREGRQVKQTALDLGIHEVTLHNWLRQDDIDHGRRLGLSSQESAELRAARGRVRQLEQEIAILRRAATWLDEEGGVGPKRAHPVIDRLVDAGAPTSTCCRLLGVSRQGYYRYRKRPTSATELRRRWLTGLIREIHVASRGTYGYRRIHAELTIGMNIPCSSRLISVLMTRAGIGGLPGPARIKRLKGVATADDLVNRKFHRLALNELWVTDITEHPTREGKIYCAAVLDACSRKIIGWAIDSKQDSTLVVNALDMAIRARQPGTGGIVHADHGVQFTSWVFTQKIRSAGLLPSFGTVGDGLDNAMMESFWSTMQIELLNRKKWKTRIELANAIFEYIEVFYNRRRRHSSLEYATPHDYDLARTPRALTTIGS</sequence>
<evidence type="ECO:0000259" key="3">
    <source>
        <dbReference type="PROSITE" id="PS50994"/>
    </source>
</evidence>
<feature type="domain" description="Integrase catalytic" evidence="3">
    <location>
        <begin position="216"/>
        <end position="379"/>
    </location>
</feature>
<dbReference type="Pfam" id="PF13333">
    <property type="entry name" value="rve_2"/>
    <property type="match status" value="1"/>
</dbReference>
<dbReference type="SUPFAM" id="SSF53098">
    <property type="entry name" value="Ribonuclease H-like"/>
    <property type="match status" value="1"/>
</dbReference>
<accession>A0ABW0FHN8</accession>
<dbReference type="InterPro" id="IPR050900">
    <property type="entry name" value="Transposase_IS3/IS150/IS904"/>
</dbReference>
<evidence type="ECO:0000313" key="4">
    <source>
        <dbReference type="EMBL" id="MFC5298508.1"/>
    </source>
</evidence>
<dbReference type="RefSeq" id="WP_343923076.1">
    <property type="nucleotide sequence ID" value="NZ_BAAAIR010000028.1"/>
</dbReference>
<comment type="caution">
    <text evidence="4">The sequence shown here is derived from an EMBL/GenBank/DDBJ whole genome shotgun (WGS) entry which is preliminary data.</text>
</comment>
<dbReference type="NCBIfam" id="NF033516">
    <property type="entry name" value="transpos_IS3"/>
    <property type="match status" value="1"/>
</dbReference>
<dbReference type="InterPro" id="IPR001584">
    <property type="entry name" value="Integrase_cat-core"/>
</dbReference>
<evidence type="ECO:0000256" key="1">
    <source>
        <dbReference type="ARBA" id="ARBA00002286"/>
    </source>
</evidence>
<dbReference type="PANTHER" id="PTHR46889">
    <property type="entry name" value="TRANSPOSASE INSF FOR INSERTION SEQUENCE IS3B-RELATED"/>
    <property type="match status" value="1"/>
</dbReference>
<dbReference type="Pfam" id="PF00665">
    <property type="entry name" value="rve"/>
    <property type="match status" value="1"/>
</dbReference>
<dbReference type="EMBL" id="JBHSLN010000071">
    <property type="protein sequence ID" value="MFC5298508.1"/>
    <property type="molecule type" value="Genomic_DNA"/>
</dbReference>
<dbReference type="SUPFAM" id="SSF46689">
    <property type="entry name" value="Homeodomain-like"/>
    <property type="match status" value="1"/>
</dbReference>
<dbReference type="InterPro" id="IPR012337">
    <property type="entry name" value="RNaseH-like_sf"/>
</dbReference>
<name>A0ABW0FHN8_9MICO</name>
<keyword evidence="5" id="KW-1185">Reference proteome</keyword>
<gene>
    <name evidence="4" type="ORF">ACFPK8_13405</name>
</gene>
<dbReference type="Pfam" id="PF13276">
    <property type="entry name" value="HTH_21"/>
    <property type="match status" value="1"/>
</dbReference>
<protein>
    <submittedName>
        <fullName evidence="4">IS3-like element ISAar24 family transposase</fullName>
    </submittedName>
</protein>
<dbReference type="GeneID" id="303296631"/>
<dbReference type="Pfam" id="PF01527">
    <property type="entry name" value="HTH_Tnp_1"/>
    <property type="match status" value="1"/>
</dbReference>
<dbReference type="Proteomes" id="UP001595937">
    <property type="component" value="Unassembled WGS sequence"/>
</dbReference>
<dbReference type="Gene3D" id="1.10.10.60">
    <property type="entry name" value="Homeodomain-like"/>
    <property type="match status" value="1"/>
</dbReference>
<dbReference type="InterPro" id="IPR048020">
    <property type="entry name" value="Transpos_IS3"/>
</dbReference>
<evidence type="ECO:0000313" key="5">
    <source>
        <dbReference type="Proteomes" id="UP001595937"/>
    </source>
</evidence>
<dbReference type="PANTHER" id="PTHR46889:SF4">
    <property type="entry name" value="TRANSPOSASE INSO FOR INSERTION SEQUENCE ELEMENT IS911B-RELATED"/>
    <property type="match status" value="1"/>
</dbReference>
<proteinExistence type="predicted"/>
<comment type="function">
    <text evidence="1">Involved in the transposition of the insertion sequence.</text>
</comment>
<feature type="coiled-coil region" evidence="2">
    <location>
        <begin position="55"/>
        <end position="89"/>
    </location>
</feature>
<dbReference type="PROSITE" id="PS50994">
    <property type="entry name" value="INTEGRASE"/>
    <property type="match status" value="1"/>
</dbReference>
<keyword evidence="2" id="KW-0175">Coiled coil</keyword>
<dbReference type="InterPro" id="IPR025948">
    <property type="entry name" value="HTH-like_dom"/>
</dbReference>